<organism evidence="1">
    <name type="scientific">human gut metagenome</name>
    <dbReference type="NCBI Taxonomy" id="408170"/>
    <lineage>
        <taxon>unclassified sequences</taxon>
        <taxon>metagenomes</taxon>
        <taxon>organismal metagenomes</taxon>
    </lineage>
</organism>
<accession>K1RTK0</accession>
<proteinExistence type="predicted"/>
<gene>
    <name evidence="1" type="ORF">OBE_13369</name>
</gene>
<dbReference type="EMBL" id="AJWZ01009230">
    <property type="protein sequence ID" value="EKC51902.1"/>
    <property type="molecule type" value="Genomic_DNA"/>
</dbReference>
<dbReference type="SUPFAM" id="SSF52058">
    <property type="entry name" value="L domain-like"/>
    <property type="match status" value="1"/>
</dbReference>
<name>K1RTK0_9ZZZZ</name>
<comment type="caution">
    <text evidence="1">The sequence shown here is derived from an EMBL/GenBank/DDBJ whole genome shotgun (WGS) entry which is preliminary data.</text>
</comment>
<protein>
    <submittedName>
        <fullName evidence="1">Cell surface protein</fullName>
    </submittedName>
</protein>
<sequence>MKKSKIIFLTITCAMLTSFVGYQKINIRFPEKIEQTTEFFPARETESITQPIINISDKGKSKPKKFKYLNIEETPKELTVESYDDSCKFLIIPDESNELPVTGITGSAFFGSKAGFKYVILGKNIKEIGKNAFCQQKNLKYINFNDCLENIDDAAFLSTGLKGTIVIPNSVKYIGNGAFADTKIENIIVGSGVKKISAVAFSVGPTLKTVTFTSMNIEFEDDNKKDGNIFYGCSNLTIVAPIGSTAEKYAQKHNIGFKEL</sequence>
<dbReference type="InterPro" id="IPR026906">
    <property type="entry name" value="LRR_5"/>
</dbReference>
<dbReference type="AlphaFoldDB" id="K1RTK0"/>
<reference evidence="1" key="1">
    <citation type="journal article" date="2013" name="Environ. Microbiol.">
        <title>Microbiota from the distal guts of lean and obese adolescents exhibit partial functional redundancy besides clear differences in community structure.</title>
        <authorList>
            <person name="Ferrer M."/>
            <person name="Ruiz A."/>
            <person name="Lanza F."/>
            <person name="Haange S.B."/>
            <person name="Oberbach A."/>
            <person name="Till H."/>
            <person name="Bargiela R."/>
            <person name="Campoy C."/>
            <person name="Segura M.T."/>
            <person name="Richter M."/>
            <person name="von Bergen M."/>
            <person name="Seifert J."/>
            <person name="Suarez A."/>
        </authorList>
    </citation>
    <scope>NUCLEOTIDE SEQUENCE</scope>
</reference>
<dbReference type="Gene3D" id="3.80.10.10">
    <property type="entry name" value="Ribonuclease Inhibitor"/>
    <property type="match status" value="1"/>
</dbReference>
<dbReference type="Pfam" id="PF13306">
    <property type="entry name" value="LRR_5"/>
    <property type="match status" value="1"/>
</dbReference>
<dbReference type="InterPro" id="IPR032675">
    <property type="entry name" value="LRR_dom_sf"/>
</dbReference>
<evidence type="ECO:0000313" key="1">
    <source>
        <dbReference type="EMBL" id="EKC51902.1"/>
    </source>
</evidence>